<comment type="caution">
    <text evidence="6">The sequence shown here is derived from an EMBL/GenBank/DDBJ whole genome shotgun (WGS) entry which is preliminary data.</text>
</comment>
<dbReference type="Proteomes" id="UP000034022">
    <property type="component" value="Unassembled WGS sequence"/>
</dbReference>
<reference evidence="6 7" key="1">
    <citation type="journal article" date="2015" name="Nature">
        <title>rRNA introns, odd ribosomes, and small enigmatic genomes across a large radiation of phyla.</title>
        <authorList>
            <person name="Brown C.T."/>
            <person name="Hug L.A."/>
            <person name="Thomas B.C."/>
            <person name="Sharon I."/>
            <person name="Castelle C.J."/>
            <person name="Singh A."/>
            <person name="Wilkins M.J."/>
            <person name="Williams K.H."/>
            <person name="Banfield J.F."/>
        </authorList>
    </citation>
    <scope>NUCLEOTIDE SEQUENCE [LARGE SCALE GENOMIC DNA]</scope>
</reference>
<dbReference type="GO" id="GO:0006412">
    <property type="term" value="P:translation"/>
    <property type="evidence" value="ECO:0007669"/>
    <property type="project" value="UniProtKB-UniRule"/>
</dbReference>
<name>A0A0G0MZH6_9BACT</name>
<evidence type="ECO:0000256" key="1">
    <source>
        <dbReference type="ARBA" id="ARBA00005589"/>
    </source>
</evidence>
<dbReference type="PANTHER" id="PTHR13479:SF40">
    <property type="entry name" value="SMALL RIBOSOMAL SUBUNIT PROTEIN BS18M"/>
    <property type="match status" value="1"/>
</dbReference>
<dbReference type="InterPro" id="IPR036870">
    <property type="entry name" value="Ribosomal_bS18_sf"/>
</dbReference>
<dbReference type="Pfam" id="PF01084">
    <property type="entry name" value="Ribosomal_S18"/>
    <property type="match status" value="1"/>
</dbReference>
<dbReference type="PRINTS" id="PR00974">
    <property type="entry name" value="RIBOSOMALS18"/>
</dbReference>
<keyword evidence="4" id="KW-0699">rRNA-binding</keyword>
<comment type="function">
    <text evidence="4">Binds as a heterodimer with protein bS6 to the central domain of the 16S rRNA, where it helps stabilize the platform of the 30S subunit.</text>
</comment>
<dbReference type="PANTHER" id="PTHR13479">
    <property type="entry name" value="30S RIBOSOMAL PROTEIN S18"/>
    <property type="match status" value="1"/>
</dbReference>
<evidence type="ECO:0000256" key="2">
    <source>
        <dbReference type="ARBA" id="ARBA00022980"/>
    </source>
</evidence>
<dbReference type="NCBIfam" id="TIGR00165">
    <property type="entry name" value="S18"/>
    <property type="match status" value="1"/>
</dbReference>
<dbReference type="AlphaFoldDB" id="A0A0G0MZH6"/>
<dbReference type="GO" id="GO:0003735">
    <property type="term" value="F:structural constituent of ribosome"/>
    <property type="evidence" value="ECO:0007669"/>
    <property type="project" value="InterPro"/>
</dbReference>
<proteinExistence type="inferred from homology"/>
<dbReference type="InterPro" id="IPR001648">
    <property type="entry name" value="Ribosomal_bS18"/>
</dbReference>
<sequence>MNNQTQTEKTCYFCENGIKDVDYKDIRTLRQFINTYKKIFPRKKSGVCSKHQRKLANAIKNARIISLLPYIR</sequence>
<dbReference type="GO" id="GO:0070181">
    <property type="term" value="F:small ribosomal subunit rRNA binding"/>
    <property type="evidence" value="ECO:0007669"/>
    <property type="project" value="TreeGrafter"/>
</dbReference>
<dbReference type="SUPFAM" id="SSF46911">
    <property type="entry name" value="Ribosomal protein S18"/>
    <property type="match status" value="1"/>
</dbReference>
<keyword evidence="3 4" id="KW-0687">Ribonucleoprotein</keyword>
<keyword evidence="2 4" id="KW-0689">Ribosomal protein</keyword>
<comment type="subunit">
    <text evidence="4">Part of the 30S ribosomal subunit. Forms a tight heterodimer with protein bS6.</text>
</comment>
<comment type="similarity">
    <text evidence="1 4 5">Belongs to the bacterial ribosomal protein bS18 family.</text>
</comment>
<gene>
    <name evidence="4" type="primary">rpsR</name>
    <name evidence="6" type="ORF">US91_C0006G0085</name>
</gene>
<dbReference type="Gene3D" id="4.10.640.10">
    <property type="entry name" value="Ribosomal protein S18"/>
    <property type="match status" value="1"/>
</dbReference>
<accession>A0A0G0MZH6</accession>
<dbReference type="GO" id="GO:0022627">
    <property type="term" value="C:cytosolic small ribosomal subunit"/>
    <property type="evidence" value="ECO:0007669"/>
    <property type="project" value="TreeGrafter"/>
</dbReference>
<evidence type="ECO:0000313" key="7">
    <source>
        <dbReference type="Proteomes" id="UP000034022"/>
    </source>
</evidence>
<evidence type="ECO:0000256" key="5">
    <source>
        <dbReference type="RuleBase" id="RU003910"/>
    </source>
</evidence>
<organism evidence="6 7">
    <name type="scientific">Candidatus Falkowbacteria bacterium GW2011_GWE1_38_31</name>
    <dbReference type="NCBI Taxonomy" id="1618638"/>
    <lineage>
        <taxon>Bacteria</taxon>
        <taxon>Candidatus Falkowiibacteriota</taxon>
    </lineage>
</organism>
<dbReference type="EMBL" id="LBUU01000006">
    <property type="protein sequence ID" value="KKQ70246.1"/>
    <property type="molecule type" value="Genomic_DNA"/>
</dbReference>
<evidence type="ECO:0000313" key="6">
    <source>
        <dbReference type="EMBL" id="KKQ70246.1"/>
    </source>
</evidence>
<evidence type="ECO:0000256" key="4">
    <source>
        <dbReference type="HAMAP-Rule" id="MF_00270"/>
    </source>
</evidence>
<dbReference type="HAMAP" id="MF_00270">
    <property type="entry name" value="Ribosomal_bS18"/>
    <property type="match status" value="1"/>
</dbReference>
<protein>
    <recommendedName>
        <fullName evidence="4">Small ribosomal subunit protein bS18</fullName>
    </recommendedName>
</protein>
<evidence type="ECO:0000256" key="3">
    <source>
        <dbReference type="ARBA" id="ARBA00023274"/>
    </source>
</evidence>
<keyword evidence="4" id="KW-0694">RNA-binding</keyword>